<keyword evidence="4 11" id="KW-0812">Transmembrane</keyword>
<dbReference type="InterPro" id="IPR004117">
    <property type="entry name" value="7tm6_olfct_rcpt"/>
</dbReference>
<comment type="similarity">
    <text evidence="11">Belongs to the insect chemoreceptor superfamily. Heteromeric odorant receptor channel (TC 1.A.69) family.</text>
</comment>
<dbReference type="GO" id="GO:0005886">
    <property type="term" value="C:plasma membrane"/>
    <property type="evidence" value="ECO:0007669"/>
    <property type="project" value="UniProtKB-SubCell"/>
</dbReference>
<accession>B4L0S1</accession>
<keyword evidence="9 11" id="KW-0807">Transducer</keyword>
<dbReference type="GO" id="GO:0005549">
    <property type="term" value="F:odorant binding"/>
    <property type="evidence" value="ECO:0007669"/>
    <property type="project" value="InterPro"/>
</dbReference>
<evidence type="ECO:0000256" key="8">
    <source>
        <dbReference type="ARBA" id="ARBA00023170"/>
    </source>
</evidence>
<dbReference type="Proteomes" id="UP000009192">
    <property type="component" value="Unassembled WGS sequence"/>
</dbReference>
<evidence type="ECO:0000256" key="4">
    <source>
        <dbReference type="ARBA" id="ARBA00022692"/>
    </source>
</evidence>
<keyword evidence="2" id="KW-1003">Cell membrane</keyword>
<evidence type="ECO:0000256" key="9">
    <source>
        <dbReference type="ARBA" id="ARBA00023224"/>
    </source>
</evidence>
<dbReference type="GO" id="GO:0007165">
    <property type="term" value="P:signal transduction"/>
    <property type="evidence" value="ECO:0007669"/>
    <property type="project" value="UniProtKB-KW"/>
</dbReference>
<feature type="transmembrane region" description="Helical" evidence="11">
    <location>
        <begin position="272"/>
        <end position="298"/>
    </location>
</feature>
<organism evidence="12 13">
    <name type="scientific">Drosophila mojavensis</name>
    <name type="common">Fruit fly</name>
    <dbReference type="NCBI Taxonomy" id="7230"/>
    <lineage>
        <taxon>Eukaryota</taxon>
        <taxon>Metazoa</taxon>
        <taxon>Ecdysozoa</taxon>
        <taxon>Arthropoda</taxon>
        <taxon>Hexapoda</taxon>
        <taxon>Insecta</taxon>
        <taxon>Pterygota</taxon>
        <taxon>Neoptera</taxon>
        <taxon>Endopterygota</taxon>
        <taxon>Diptera</taxon>
        <taxon>Brachycera</taxon>
        <taxon>Muscomorpha</taxon>
        <taxon>Ephydroidea</taxon>
        <taxon>Drosophilidae</taxon>
        <taxon>Drosophila</taxon>
    </lineage>
</organism>
<evidence type="ECO:0000256" key="10">
    <source>
        <dbReference type="ARBA" id="ARBA00038679"/>
    </source>
</evidence>
<evidence type="ECO:0000256" key="7">
    <source>
        <dbReference type="ARBA" id="ARBA00023136"/>
    </source>
</evidence>
<keyword evidence="7 11" id="KW-0472">Membrane</keyword>
<feature type="transmembrane region" description="Helical" evidence="11">
    <location>
        <begin position="40"/>
        <end position="60"/>
    </location>
</feature>
<dbReference type="OrthoDB" id="6617147at2759"/>
<comment type="subunit">
    <text evidence="10">Interacts with Orco. Complexes exist early in the endomembrane system in olfactory sensory neurons (OSNs), coupling these complexes to the conserved ciliary trafficking pathway.</text>
</comment>
<evidence type="ECO:0000256" key="5">
    <source>
        <dbReference type="ARBA" id="ARBA00022725"/>
    </source>
</evidence>
<evidence type="ECO:0000313" key="13">
    <source>
        <dbReference type="Proteomes" id="UP000009192"/>
    </source>
</evidence>
<name>B4L0S1_DROMO</name>
<sequence length="399" mass="45901">MQLHDFMHYPSIGCRLAMMRRYEWNGSGMPRAQQSLLQRLWFQFGALNLIYQNVGLLIYLCLAEPTAEQLGAYVAQLSETCSVLGLTLVGASNMWMLLHRRCDIESMLAELQLLYPAQGNQSRIYRIAYYYEKSTRLMRCTAIFFISSFGYYNALPLLQLLYEWLSESQHVSYKFQSNTWYPWLLTSDLPSSASFMTSYLCQALSSLVGVAFIMASQFLLCFFITQMQLHFDALANALRLLDAARPGANEELKALLSYHSRLLRLANRINHIFNFTFLINFTTSTIAICMMGFAMVMINVASAFKYSVGLLAFLVFTLFICYNGTAFTSAGDKLLPAAFYNNWYEGDLLYRKMLLFFMMRSSESRVLRAYKFTPVSMATYMAILKFSYQLFTFVRAIIS</sequence>
<feature type="transmembrane region" description="Helical" evidence="11">
    <location>
        <begin position="142"/>
        <end position="162"/>
    </location>
</feature>
<evidence type="ECO:0000256" key="6">
    <source>
        <dbReference type="ARBA" id="ARBA00022989"/>
    </source>
</evidence>
<dbReference type="FunCoup" id="B4L0S1">
    <property type="interactions" value="18"/>
</dbReference>
<evidence type="ECO:0000313" key="12">
    <source>
        <dbReference type="EMBL" id="EDW19171.1"/>
    </source>
</evidence>
<proteinExistence type="inferred from homology"/>
<dbReference type="PANTHER" id="PTHR21137">
    <property type="entry name" value="ODORANT RECEPTOR"/>
    <property type="match status" value="1"/>
</dbReference>
<keyword evidence="13" id="KW-1185">Reference proteome</keyword>
<dbReference type="PANTHER" id="PTHR21137:SF44">
    <property type="entry name" value="ODORANT RECEPTOR 13A-RELATED"/>
    <property type="match status" value="1"/>
</dbReference>
<reference evidence="12 13" key="1">
    <citation type="journal article" date="2007" name="Nature">
        <title>Evolution of genes and genomes on the Drosophila phylogeny.</title>
        <authorList>
            <consortium name="Drosophila 12 Genomes Consortium"/>
            <person name="Clark A.G."/>
            <person name="Eisen M.B."/>
            <person name="Smith D.R."/>
            <person name="Bergman C.M."/>
            <person name="Oliver B."/>
            <person name="Markow T.A."/>
            <person name="Kaufman T.C."/>
            <person name="Kellis M."/>
            <person name="Gelbart W."/>
            <person name="Iyer V.N."/>
            <person name="Pollard D.A."/>
            <person name="Sackton T.B."/>
            <person name="Larracuente A.M."/>
            <person name="Singh N.D."/>
            <person name="Abad J.P."/>
            <person name="Abt D.N."/>
            <person name="Adryan B."/>
            <person name="Aguade M."/>
            <person name="Akashi H."/>
            <person name="Anderson W.W."/>
            <person name="Aquadro C.F."/>
            <person name="Ardell D.H."/>
            <person name="Arguello R."/>
            <person name="Artieri C.G."/>
            <person name="Barbash D.A."/>
            <person name="Barker D."/>
            <person name="Barsanti P."/>
            <person name="Batterham P."/>
            <person name="Batzoglou S."/>
            <person name="Begun D."/>
            <person name="Bhutkar A."/>
            <person name="Blanco E."/>
            <person name="Bosak S.A."/>
            <person name="Bradley R.K."/>
            <person name="Brand A.D."/>
            <person name="Brent M.R."/>
            <person name="Brooks A.N."/>
            <person name="Brown R.H."/>
            <person name="Butlin R.K."/>
            <person name="Caggese C."/>
            <person name="Calvi B.R."/>
            <person name="Bernardo de Carvalho A."/>
            <person name="Caspi A."/>
            <person name="Castrezana S."/>
            <person name="Celniker S.E."/>
            <person name="Chang J.L."/>
            <person name="Chapple C."/>
            <person name="Chatterji S."/>
            <person name="Chinwalla A."/>
            <person name="Civetta A."/>
            <person name="Clifton S.W."/>
            <person name="Comeron J.M."/>
            <person name="Costello J.C."/>
            <person name="Coyne J.A."/>
            <person name="Daub J."/>
            <person name="David R.G."/>
            <person name="Delcher A.L."/>
            <person name="Delehaunty K."/>
            <person name="Do C.B."/>
            <person name="Ebling H."/>
            <person name="Edwards K."/>
            <person name="Eickbush T."/>
            <person name="Evans J.D."/>
            <person name="Filipski A."/>
            <person name="Findeiss S."/>
            <person name="Freyhult E."/>
            <person name="Fulton L."/>
            <person name="Fulton R."/>
            <person name="Garcia A.C."/>
            <person name="Gardiner A."/>
            <person name="Garfield D.A."/>
            <person name="Garvin B.E."/>
            <person name="Gibson G."/>
            <person name="Gilbert D."/>
            <person name="Gnerre S."/>
            <person name="Godfrey J."/>
            <person name="Good R."/>
            <person name="Gotea V."/>
            <person name="Gravely B."/>
            <person name="Greenberg A.J."/>
            <person name="Griffiths-Jones S."/>
            <person name="Gross S."/>
            <person name="Guigo R."/>
            <person name="Gustafson E.A."/>
            <person name="Haerty W."/>
            <person name="Hahn M.W."/>
            <person name="Halligan D.L."/>
            <person name="Halpern A.L."/>
            <person name="Halter G.M."/>
            <person name="Han M.V."/>
            <person name="Heger A."/>
            <person name="Hillier L."/>
            <person name="Hinrichs A.S."/>
            <person name="Holmes I."/>
            <person name="Hoskins R.A."/>
            <person name="Hubisz M.J."/>
            <person name="Hultmark D."/>
            <person name="Huntley M.A."/>
            <person name="Jaffe D.B."/>
            <person name="Jagadeeshan S."/>
            <person name="Jeck W.R."/>
            <person name="Johnson J."/>
            <person name="Jones C.D."/>
            <person name="Jordan W.C."/>
            <person name="Karpen G.H."/>
            <person name="Kataoka E."/>
            <person name="Keightley P.D."/>
            <person name="Kheradpour P."/>
            <person name="Kirkness E.F."/>
            <person name="Koerich L.B."/>
            <person name="Kristiansen K."/>
            <person name="Kudrna D."/>
            <person name="Kulathinal R.J."/>
            <person name="Kumar S."/>
            <person name="Kwok R."/>
            <person name="Lander E."/>
            <person name="Langley C.H."/>
            <person name="Lapoint R."/>
            <person name="Lazzaro B.P."/>
            <person name="Lee S.J."/>
            <person name="Levesque L."/>
            <person name="Li R."/>
            <person name="Lin C.F."/>
            <person name="Lin M.F."/>
            <person name="Lindblad-Toh K."/>
            <person name="Llopart A."/>
            <person name="Long M."/>
            <person name="Low L."/>
            <person name="Lozovsky E."/>
            <person name="Lu J."/>
            <person name="Luo M."/>
            <person name="Machado C.A."/>
            <person name="Makalowski W."/>
            <person name="Marzo M."/>
            <person name="Matsuda M."/>
            <person name="Matzkin L."/>
            <person name="McAllister B."/>
            <person name="McBride C.S."/>
            <person name="McKernan B."/>
            <person name="McKernan K."/>
            <person name="Mendez-Lago M."/>
            <person name="Minx P."/>
            <person name="Mollenhauer M.U."/>
            <person name="Montooth K."/>
            <person name="Mount S.M."/>
            <person name="Mu X."/>
            <person name="Myers E."/>
            <person name="Negre B."/>
            <person name="Newfeld S."/>
            <person name="Nielsen R."/>
            <person name="Noor M.A."/>
            <person name="O'Grady P."/>
            <person name="Pachter L."/>
            <person name="Papaceit M."/>
            <person name="Parisi M.J."/>
            <person name="Parisi M."/>
            <person name="Parts L."/>
            <person name="Pedersen J.S."/>
            <person name="Pesole G."/>
            <person name="Phillippy A.M."/>
            <person name="Ponting C.P."/>
            <person name="Pop M."/>
            <person name="Porcelli D."/>
            <person name="Powell J.R."/>
            <person name="Prohaska S."/>
            <person name="Pruitt K."/>
            <person name="Puig M."/>
            <person name="Quesneville H."/>
            <person name="Ram K.R."/>
            <person name="Rand D."/>
            <person name="Rasmussen M.D."/>
            <person name="Reed L.K."/>
            <person name="Reenan R."/>
            <person name="Reily A."/>
            <person name="Remington K.A."/>
            <person name="Rieger T.T."/>
            <person name="Ritchie M.G."/>
            <person name="Robin C."/>
            <person name="Rogers Y.H."/>
            <person name="Rohde C."/>
            <person name="Rozas J."/>
            <person name="Rubenfield M.J."/>
            <person name="Ruiz A."/>
            <person name="Russo S."/>
            <person name="Salzberg S.L."/>
            <person name="Sanchez-Gracia A."/>
            <person name="Saranga D.J."/>
            <person name="Sato H."/>
            <person name="Schaeffer S.W."/>
            <person name="Schatz M.C."/>
            <person name="Schlenke T."/>
            <person name="Schwartz R."/>
            <person name="Segarra C."/>
            <person name="Singh R.S."/>
            <person name="Sirot L."/>
            <person name="Sirota M."/>
            <person name="Sisneros N.B."/>
            <person name="Smith C.D."/>
            <person name="Smith T.F."/>
            <person name="Spieth J."/>
            <person name="Stage D.E."/>
            <person name="Stark A."/>
            <person name="Stephan W."/>
            <person name="Strausberg R.L."/>
            <person name="Strempel S."/>
            <person name="Sturgill D."/>
            <person name="Sutton G."/>
            <person name="Sutton G.G."/>
            <person name="Tao W."/>
            <person name="Teichmann S."/>
            <person name="Tobari Y.N."/>
            <person name="Tomimura Y."/>
            <person name="Tsolas J.M."/>
            <person name="Valente V.L."/>
            <person name="Venter E."/>
            <person name="Venter J.C."/>
            <person name="Vicario S."/>
            <person name="Vieira F.G."/>
            <person name="Vilella A.J."/>
            <person name="Villasante A."/>
            <person name="Walenz B."/>
            <person name="Wang J."/>
            <person name="Wasserman M."/>
            <person name="Watts T."/>
            <person name="Wilson D."/>
            <person name="Wilson R.K."/>
            <person name="Wing R.A."/>
            <person name="Wolfner M.F."/>
            <person name="Wong A."/>
            <person name="Wong G.K."/>
            <person name="Wu C.I."/>
            <person name="Wu G."/>
            <person name="Yamamoto D."/>
            <person name="Yang H.P."/>
            <person name="Yang S.P."/>
            <person name="Yorke J.A."/>
            <person name="Yoshida K."/>
            <person name="Zdobnov E."/>
            <person name="Zhang P."/>
            <person name="Zhang Y."/>
            <person name="Zimin A.V."/>
            <person name="Baldwin J."/>
            <person name="Abdouelleil A."/>
            <person name="Abdulkadir J."/>
            <person name="Abebe A."/>
            <person name="Abera B."/>
            <person name="Abreu J."/>
            <person name="Acer S.C."/>
            <person name="Aftuck L."/>
            <person name="Alexander A."/>
            <person name="An P."/>
            <person name="Anderson E."/>
            <person name="Anderson S."/>
            <person name="Arachi H."/>
            <person name="Azer M."/>
            <person name="Bachantsang P."/>
            <person name="Barry A."/>
            <person name="Bayul T."/>
            <person name="Berlin A."/>
            <person name="Bessette D."/>
            <person name="Bloom T."/>
            <person name="Blye J."/>
            <person name="Boguslavskiy L."/>
            <person name="Bonnet C."/>
            <person name="Boukhgalter B."/>
            <person name="Bourzgui I."/>
            <person name="Brown A."/>
            <person name="Cahill P."/>
            <person name="Channer S."/>
            <person name="Cheshatsang Y."/>
            <person name="Chuda L."/>
            <person name="Citroen M."/>
            <person name="Collymore A."/>
            <person name="Cooke P."/>
            <person name="Costello M."/>
            <person name="D'Aco K."/>
            <person name="Daza R."/>
            <person name="De Haan G."/>
            <person name="DeGray S."/>
            <person name="DeMaso C."/>
            <person name="Dhargay N."/>
            <person name="Dooley K."/>
            <person name="Dooley E."/>
            <person name="Doricent M."/>
            <person name="Dorje P."/>
            <person name="Dorjee K."/>
            <person name="Dupes A."/>
            <person name="Elong R."/>
            <person name="Falk J."/>
            <person name="Farina A."/>
            <person name="Faro S."/>
            <person name="Ferguson D."/>
            <person name="Fisher S."/>
            <person name="Foley C.D."/>
            <person name="Franke A."/>
            <person name="Friedrich D."/>
            <person name="Gadbois L."/>
            <person name="Gearin G."/>
            <person name="Gearin C.R."/>
            <person name="Giannoukos G."/>
            <person name="Goode T."/>
            <person name="Graham J."/>
            <person name="Grandbois E."/>
            <person name="Grewal S."/>
            <person name="Gyaltsen K."/>
            <person name="Hafez N."/>
            <person name="Hagos B."/>
            <person name="Hall J."/>
            <person name="Henson C."/>
            <person name="Hollinger A."/>
            <person name="Honan T."/>
            <person name="Huard M.D."/>
            <person name="Hughes L."/>
            <person name="Hurhula B."/>
            <person name="Husby M.E."/>
            <person name="Kamat A."/>
            <person name="Kanga B."/>
            <person name="Kashin S."/>
            <person name="Khazanovich D."/>
            <person name="Kisner P."/>
            <person name="Lance K."/>
            <person name="Lara M."/>
            <person name="Lee W."/>
            <person name="Lennon N."/>
            <person name="Letendre F."/>
            <person name="LeVine R."/>
            <person name="Lipovsky A."/>
            <person name="Liu X."/>
            <person name="Liu J."/>
            <person name="Liu S."/>
            <person name="Lokyitsang T."/>
            <person name="Lokyitsang Y."/>
            <person name="Lubonja R."/>
            <person name="Lui A."/>
            <person name="MacDonald P."/>
            <person name="Magnisalis V."/>
            <person name="Maru K."/>
            <person name="Matthews C."/>
            <person name="McCusker W."/>
            <person name="McDonough S."/>
            <person name="Mehta T."/>
            <person name="Meldrim J."/>
            <person name="Meneus L."/>
            <person name="Mihai O."/>
            <person name="Mihalev A."/>
            <person name="Mihova T."/>
            <person name="Mittelman R."/>
            <person name="Mlenga V."/>
            <person name="Montmayeur A."/>
            <person name="Mulrain L."/>
            <person name="Navidi A."/>
            <person name="Naylor J."/>
            <person name="Negash T."/>
            <person name="Nguyen T."/>
            <person name="Nguyen N."/>
            <person name="Nicol R."/>
            <person name="Norbu C."/>
            <person name="Norbu N."/>
            <person name="Novod N."/>
            <person name="O'Neill B."/>
            <person name="Osman S."/>
            <person name="Markiewicz E."/>
            <person name="Oyono O.L."/>
            <person name="Patti C."/>
            <person name="Phunkhang P."/>
            <person name="Pierre F."/>
            <person name="Priest M."/>
            <person name="Raghuraman S."/>
            <person name="Rege F."/>
            <person name="Reyes R."/>
            <person name="Rise C."/>
            <person name="Rogov P."/>
            <person name="Ross K."/>
            <person name="Ryan E."/>
            <person name="Settipalli S."/>
            <person name="Shea T."/>
            <person name="Sherpa N."/>
            <person name="Shi L."/>
            <person name="Shih D."/>
            <person name="Sparrow T."/>
            <person name="Spaulding J."/>
            <person name="Stalker J."/>
            <person name="Stange-Thomann N."/>
            <person name="Stavropoulos S."/>
            <person name="Stone C."/>
            <person name="Strader C."/>
            <person name="Tesfaye S."/>
            <person name="Thomson T."/>
            <person name="Thoulutsang Y."/>
            <person name="Thoulutsang D."/>
            <person name="Topham K."/>
            <person name="Topping I."/>
            <person name="Tsamla T."/>
            <person name="Vassiliev H."/>
            <person name="Vo A."/>
            <person name="Wangchuk T."/>
            <person name="Wangdi T."/>
            <person name="Weiand M."/>
            <person name="Wilkinson J."/>
            <person name="Wilson A."/>
            <person name="Yadav S."/>
            <person name="Young G."/>
            <person name="Yu Q."/>
            <person name="Zembek L."/>
            <person name="Zhong D."/>
            <person name="Zimmer A."/>
            <person name="Zwirko Z."/>
            <person name="Jaffe D.B."/>
            <person name="Alvarez P."/>
            <person name="Brockman W."/>
            <person name="Butler J."/>
            <person name="Chin C."/>
            <person name="Gnerre S."/>
            <person name="Grabherr M."/>
            <person name="Kleber M."/>
            <person name="Mauceli E."/>
            <person name="MacCallum I."/>
        </authorList>
    </citation>
    <scope>NUCLEOTIDE SEQUENCE [LARGE SCALE GENOMIC DNA]</scope>
    <source>
        <strain evidence="13">Tucson 15081-1352.22</strain>
    </source>
</reference>
<dbReference type="OMA" id="LRAYKFT"/>
<evidence type="ECO:0000256" key="11">
    <source>
        <dbReference type="RuleBase" id="RU351113"/>
    </source>
</evidence>
<dbReference type="EMBL" id="CH933809">
    <property type="protein sequence ID" value="EDW19171.1"/>
    <property type="molecule type" value="Genomic_DNA"/>
</dbReference>
<feature type="transmembrane region" description="Helical" evidence="11">
    <location>
        <begin position="203"/>
        <end position="224"/>
    </location>
</feature>
<dbReference type="KEGG" id="dmo:Dmoj_GI13636"/>
<keyword evidence="6 11" id="KW-1133">Transmembrane helix</keyword>
<comment type="subcellular location">
    <subcellularLocation>
        <location evidence="1 11">Cell membrane</location>
        <topology evidence="1 11">Multi-pass membrane protein</topology>
    </subcellularLocation>
</comment>
<dbReference type="eggNOG" id="ENOG502TBU7">
    <property type="taxonomic scope" value="Eukaryota"/>
</dbReference>
<keyword evidence="5 11" id="KW-0552">Olfaction</keyword>
<evidence type="ECO:0000256" key="2">
    <source>
        <dbReference type="ARBA" id="ARBA00022475"/>
    </source>
</evidence>
<keyword evidence="8 11" id="KW-0675">Receptor</keyword>
<dbReference type="PhylomeDB" id="B4L0S1"/>
<keyword evidence="3 11" id="KW-0716">Sensory transduction</keyword>
<dbReference type="HOGENOM" id="CLU_704520_0_0_1"/>
<evidence type="ECO:0000256" key="3">
    <source>
        <dbReference type="ARBA" id="ARBA00022606"/>
    </source>
</evidence>
<gene>
    <name evidence="12" type="primary">Dmoj\GI13636</name>
    <name evidence="12" type="ORF">Dmoj_GI13636</name>
</gene>
<dbReference type="InParanoid" id="B4L0S1"/>
<protein>
    <recommendedName>
        <fullName evidence="11">Odorant receptor</fullName>
    </recommendedName>
</protein>
<dbReference type="Pfam" id="PF02949">
    <property type="entry name" value="7tm_6"/>
    <property type="match status" value="1"/>
</dbReference>
<feature type="transmembrane region" description="Helical" evidence="11">
    <location>
        <begin position="304"/>
        <end position="325"/>
    </location>
</feature>
<comment type="caution">
    <text evidence="11">Lacks conserved residue(s) required for the propagation of feature annotation.</text>
</comment>
<evidence type="ECO:0000256" key="1">
    <source>
        <dbReference type="ARBA" id="ARBA00004651"/>
    </source>
</evidence>
<dbReference type="AlphaFoldDB" id="B4L0S1"/>
<dbReference type="GO" id="GO:0004984">
    <property type="term" value="F:olfactory receptor activity"/>
    <property type="evidence" value="ECO:0007669"/>
    <property type="project" value="InterPro"/>
</dbReference>